<protein>
    <recommendedName>
        <fullName evidence="1">GH18 domain-containing protein</fullName>
    </recommendedName>
</protein>
<dbReference type="SUPFAM" id="SSF54556">
    <property type="entry name" value="Chitinase insertion domain"/>
    <property type="match status" value="1"/>
</dbReference>
<dbReference type="InterPro" id="IPR050314">
    <property type="entry name" value="Glycosyl_Hydrlase_18"/>
</dbReference>
<evidence type="ECO:0000313" key="3">
    <source>
        <dbReference type="Proteomes" id="UP001367508"/>
    </source>
</evidence>
<comment type="caution">
    <text evidence="2">The sequence shown here is derived from an EMBL/GenBank/DDBJ whole genome shotgun (WGS) entry which is preliminary data.</text>
</comment>
<dbReference type="Pfam" id="PF00704">
    <property type="entry name" value="Glyco_hydro_18"/>
    <property type="match status" value="1"/>
</dbReference>
<dbReference type="PANTHER" id="PTHR11177:SF362">
    <property type="entry name" value="CLASS V CHITINASE-LIKE"/>
    <property type="match status" value="1"/>
</dbReference>
<dbReference type="SUPFAM" id="SSF51445">
    <property type="entry name" value="(Trans)glycosidases"/>
    <property type="match status" value="1"/>
</dbReference>
<dbReference type="AlphaFoldDB" id="A0AAN9PPB7"/>
<reference evidence="2 3" key="1">
    <citation type="submission" date="2024-01" db="EMBL/GenBank/DDBJ databases">
        <title>The genomes of 5 underutilized Papilionoideae crops provide insights into root nodulation and disease resistanc.</title>
        <authorList>
            <person name="Jiang F."/>
        </authorList>
    </citation>
    <scope>NUCLEOTIDE SEQUENCE [LARGE SCALE GENOMIC DNA]</scope>
    <source>
        <strain evidence="2">LVBAO_FW01</strain>
        <tissue evidence="2">Leaves</tissue>
    </source>
</reference>
<dbReference type="FunFam" id="3.10.50.10:FF:000015">
    <property type="entry name" value="Chitotriosidase-1"/>
    <property type="match status" value="1"/>
</dbReference>
<dbReference type="GO" id="GO:0008061">
    <property type="term" value="F:chitin binding"/>
    <property type="evidence" value="ECO:0007669"/>
    <property type="project" value="InterPro"/>
</dbReference>
<dbReference type="Proteomes" id="UP001367508">
    <property type="component" value="Unassembled WGS sequence"/>
</dbReference>
<dbReference type="InterPro" id="IPR001223">
    <property type="entry name" value="Glyco_hydro18_cat"/>
</dbReference>
<evidence type="ECO:0000313" key="2">
    <source>
        <dbReference type="EMBL" id="KAK7304788.1"/>
    </source>
</evidence>
<dbReference type="InterPro" id="IPR011583">
    <property type="entry name" value="Chitinase_II/V-like_cat"/>
</dbReference>
<dbReference type="EMBL" id="JAYMYQ010000011">
    <property type="protein sequence ID" value="KAK7304788.1"/>
    <property type="molecule type" value="Genomic_DNA"/>
</dbReference>
<dbReference type="Gene3D" id="3.20.20.80">
    <property type="entry name" value="Glycosidases"/>
    <property type="match status" value="2"/>
</dbReference>
<proteinExistence type="predicted"/>
<feature type="domain" description="GH18" evidence="1">
    <location>
        <begin position="3"/>
        <end position="276"/>
    </location>
</feature>
<dbReference type="InterPro" id="IPR017853">
    <property type="entry name" value="GH"/>
</dbReference>
<name>A0AAN9PPB7_CANGL</name>
<accession>A0AAN9PPB7</accession>
<dbReference type="GO" id="GO:0006032">
    <property type="term" value="P:chitin catabolic process"/>
    <property type="evidence" value="ECO:0007669"/>
    <property type="project" value="TreeGrafter"/>
</dbReference>
<dbReference type="GO" id="GO:0004568">
    <property type="term" value="F:chitinase activity"/>
    <property type="evidence" value="ECO:0007669"/>
    <property type="project" value="TreeGrafter"/>
</dbReference>
<evidence type="ECO:0000259" key="1">
    <source>
        <dbReference type="PROSITE" id="PS51910"/>
    </source>
</evidence>
<dbReference type="InterPro" id="IPR029070">
    <property type="entry name" value="Chitinase_insertion_sf"/>
</dbReference>
<dbReference type="GO" id="GO:0005975">
    <property type="term" value="P:carbohydrate metabolic process"/>
    <property type="evidence" value="ECO:0007669"/>
    <property type="project" value="InterPro"/>
</dbReference>
<dbReference type="Gene3D" id="3.10.50.10">
    <property type="match status" value="1"/>
</dbReference>
<organism evidence="2 3">
    <name type="scientific">Canavalia gladiata</name>
    <name type="common">Sword bean</name>
    <name type="synonym">Dolichos gladiatus</name>
    <dbReference type="NCBI Taxonomy" id="3824"/>
    <lineage>
        <taxon>Eukaryota</taxon>
        <taxon>Viridiplantae</taxon>
        <taxon>Streptophyta</taxon>
        <taxon>Embryophyta</taxon>
        <taxon>Tracheophyta</taxon>
        <taxon>Spermatophyta</taxon>
        <taxon>Magnoliopsida</taxon>
        <taxon>eudicotyledons</taxon>
        <taxon>Gunneridae</taxon>
        <taxon>Pentapetalae</taxon>
        <taxon>rosids</taxon>
        <taxon>fabids</taxon>
        <taxon>Fabales</taxon>
        <taxon>Fabaceae</taxon>
        <taxon>Papilionoideae</taxon>
        <taxon>50 kb inversion clade</taxon>
        <taxon>NPAAA clade</taxon>
        <taxon>indigoferoid/millettioid clade</taxon>
        <taxon>Phaseoleae</taxon>
        <taxon>Canavalia</taxon>
    </lineage>
</organism>
<dbReference type="SMART" id="SM00636">
    <property type="entry name" value="Glyco_18"/>
    <property type="match status" value="1"/>
</dbReference>
<keyword evidence="3" id="KW-1185">Reference proteome</keyword>
<sequence length="276" mass="30349">MVSKIAIVLVLQGFSVSDINSSLYTHLICVFAQLNSSSYEISVSPADEQYFSSFTSILKQKNPSISTLLSIGGGTANYTVFSSMVTNASTRKSFIQSSIRIARLYGSQGHDFSWVSSNTSSDMSNMGRLFEEWREAAKSEATSANSRTQELILIAAVHDVASQKLVLGLPFYGYAWNLRSPKKNAIGAATTAPSITQGGDMSYKDIKAYVQHYGASVLYIATYVVNYFSFGSTWIGKVNYQSKDSYWSNGNVDSLELFHGIAPDLQAFCFDDMIWS</sequence>
<dbReference type="PANTHER" id="PTHR11177">
    <property type="entry name" value="CHITINASE"/>
    <property type="match status" value="1"/>
</dbReference>
<dbReference type="GO" id="GO:0005576">
    <property type="term" value="C:extracellular region"/>
    <property type="evidence" value="ECO:0007669"/>
    <property type="project" value="TreeGrafter"/>
</dbReference>
<gene>
    <name evidence="2" type="ORF">VNO77_42676</name>
</gene>
<dbReference type="PROSITE" id="PS51910">
    <property type="entry name" value="GH18_2"/>
    <property type="match status" value="1"/>
</dbReference>